<reference evidence="7 8" key="1">
    <citation type="submission" date="2020-05" db="EMBL/GenBank/DDBJ databases">
        <title>Halorubrum RHB-C sp.nov., an extremely halophilic archaeon isolated from solar salt farm.</title>
        <authorList>
            <person name="Ho H."/>
            <person name="Danganan R.E."/>
            <person name="Dedeles G.R."/>
            <person name="Kim S.-G."/>
        </authorList>
    </citation>
    <scope>NUCLEOTIDE SEQUENCE [LARGE SCALE GENOMIC DNA]</scope>
    <source>
        <strain evidence="7 8">RHB-C</strain>
    </source>
</reference>
<evidence type="ECO:0000313" key="7">
    <source>
        <dbReference type="EMBL" id="QKG91666.1"/>
    </source>
</evidence>
<dbReference type="PROSITE" id="PS51898">
    <property type="entry name" value="TYR_RECOMBINASE"/>
    <property type="match status" value="1"/>
</dbReference>
<dbReference type="GO" id="GO:0015074">
    <property type="term" value="P:DNA integration"/>
    <property type="evidence" value="ECO:0007669"/>
    <property type="project" value="UniProtKB-KW"/>
</dbReference>
<evidence type="ECO:0000256" key="2">
    <source>
        <dbReference type="ARBA" id="ARBA00023125"/>
    </source>
</evidence>
<dbReference type="GO" id="GO:0003677">
    <property type="term" value="F:DNA binding"/>
    <property type="evidence" value="ECO:0007669"/>
    <property type="project" value="UniProtKB-UniRule"/>
</dbReference>
<evidence type="ECO:0000259" key="6">
    <source>
        <dbReference type="PROSITE" id="PS51900"/>
    </source>
</evidence>
<dbReference type="InterPro" id="IPR013762">
    <property type="entry name" value="Integrase-like_cat_sf"/>
</dbReference>
<dbReference type="InterPro" id="IPR010998">
    <property type="entry name" value="Integrase_recombinase_N"/>
</dbReference>
<keyword evidence="1" id="KW-0229">DNA integration</keyword>
<sequence length="341" mass="40225">MSDLEPITPREAVRLYLADREMELSEKSLENHRYRLDSWLEFCDEKDIENMNEVTGRTIHEFRVWRQSGEGDKYDAVSKPTLKGNLATLRVFLEFCDSIDAVEDGLRERVRMPKLTSEEISRDEQLSEENAEQMLEYLEEFRYASREHAILSILWHTGIRLGTLRAFDVDDLDTEERCLDVRHRPEQETPLKNGHAAERSIALGEYDVEVLHDYIEHNRPDVKDDYGRRPLFTSVHGRLSESPIRLTVYRWTQPCRWAECPHDEDPNTCEWRNRESLSKCPSSRSPHGVRRGAITKHLRDGTPEEVVSDRMNSSLDVIEEHYDERSEREKMRLRRDLIRDL</sequence>
<evidence type="ECO:0000256" key="4">
    <source>
        <dbReference type="PROSITE-ProRule" id="PRU01248"/>
    </source>
</evidence>
<dbReference type="PANTHER" id="PTHR30349:SF41">
    <property type="entry name" value="INTEGRASE_RECOMBINASE PROTEIN MJ0367-RELATED"/>
    <property type="match status" value="1"/>
</dbReference>
<protein>
    <submittedName>
        <fullName evidence="7">Site-specific integrase</fullName>
    </submittedName>
</protein>
<dbReference type="SUPFAM" id="SSF56349">
    <property type="entry name" value="DNA breaking-rejoining enzymes"/>
    <property type="match status" value="1"/>
</dbReference>
<gene>
    <name evidence="7" type="ORF">HPS36_01950</name>
</gene>
<dbReference type="InterPro" id="IPR004107">
    <property type="entry name" value="Integrase_SAM-like_N"/>
</dbReference>
<keyword evidence="8" id="KW-1185">Reference proteome</keyword>
<dbReference type="InterPro" id="IPR044068">
    <property type="entry name" value="CB"/>
</dbReference>
<dbReference type="RefSeq" id="WP_173228304.1">
    <property type="nucleotide sequence ID" value="NZ_CP053941.1"/>
</dbReference>
<evidence type="ECO:0000259" key="5">
    <source>
        <dbReference type="PROSITE" id="PS51898"/>
    </source>
</evidence>
<evidence type="ECO:0000313" key="8">
    <source>
        <dbReference type="Proteomes" id="UP000505020"/>
    </source>
</evidence>
<dbReference type="Gene3D" id="1.10.443.10">
    <property type="entry name" value="Intergrase catalytic core"/>
    <property type="match status" value="1"/>
</dbReference>
<accession>A0A7D3YKK9</accession>
<dbReference type="PROSITE" id="PS51900">
    <property type="entry name" value="CB"/>
    <property type="match status" value="1"/>
</dbReference>
<dbReference type="GO" id="GO:0006310">
    <property type="term" value="P:DNA recombination"/>
    <property type="evidence" value="ECO:0007669"/>
    <property type="project" value="UniProtKB-KW"/>
</dbReference>
<dbReference type="KEGG" id="hsai:HPS36_01950"/>
<dbReference type="Pfam" id="PF02899">
    <property type="entry name" value="Phage_int_SAM_1"/>
    <property type="match status" value="1"/>
</dbReference>
<feature type="domain" description="Tyr recombinase" evidence="5">
    <location>
        <begin position="121"/>
        <end position="336"/>
    </location>
</feature>
<keyword evidence="3" id="KW-0233">DNA recombination</keyword>
<proteinExistence type="predicted"/>
<dbReference type="Pfam" id="PF00589">
    <property type="entry name" value="Phage_integrase"/>
    <property type="match status" value="1"/>
</dbReference>
<evidence type="ECO:0000256" key="3">
    <source>
        <dbReference type="ARBA" id="ARBA00023172"/>
    </source>
</evidence>
<dbReference type="InterPro" id="IPR050090">
    <property type="entry name" value="Tyrosine_recombinase_XerCD"/>
</dbReference>
<dbReference type="InterPro" id="IPR002104">
    <property type="entry name" value="Integrase_catalytic"/>
</dbReference>
<feature type="domain" description="Core-binding (CB)" evidence="6">
    <location>
        <begin position="7"/>
        <end position="97"/>
    </location>
</feature>
<dbReference type="AlphaFoldDB" id="A0A7D3YKK9"/>
<dbReference type="EMBL" id="CP053941">
    <property type="protein sequence ID" value="QKG91666.1"/>
    <property type="molecule type" value="Genomic_DNA"/>
</dbReference>
<dbReference type="PANTHER" id="PTHR30349">
    <property type="entry name" value="PHAGE INTEGRASE-RELATED"/>
    <property type="match status" value="1"/>
</dbReference>
<dbReference type="InterPro" id="IPR011010">
    <property type="entry name" value="DNA_brk_join_enz"/>
</dbReference>
<organism evidence="7 8">
    <name type="scientific">Halorubrum salinarum</name>
    <dbReference type="NCBI Taxonomy" id="2739057"/>
    <lineage>
        <taxon>Archaea</taxon>
        <taxon>Methanobacteriati</taxon>
        <taxon>Methanobacteriota</taxon>
        <taxon>Stenosarchaea group</taxon>
        <taxon>Halobacteria</taxon>
        <taxon>Halobacteriales</taxon>
        <taxon>Haloferacaceae</taxon>
        <taxon>Halorubrum</taxon>
    </lineage>
</organism>
<dbReference type="Gene3D" id="1.10.150.130">
    <property type="match status" value="1"/>
</dbReference>
<name>A0A7D3YKK9_9EURY</name>
<keyword evidence="2 4" id="KW-0238">DNA-binding</keyword>
<dbReference type="Proteomes" id="UP000505020">
    <property type="component" value="Chromosome"/>
</dbReference>
<evidence type="ECO:0000256" key="1">
    <source>
        <dbReference type="ARBA" id="ARBA00022908"/>
    </source>
</evidence>
<dbReference type="GeneID" id="55593726"/>
<dbReference type="CDD" id="cd00397">
    <property type="entry name" value="DNA_BRE_C"/>
    <property type="match status" value="1"/>
</dbReference>